<sequence>MMHGDCRSRIQEHGCLIVSQQDKQPVEKDVDIPCSVPSHPITVRGQPNNSDHFSDVPTEVVASHNANGLPLSSDEYSIGAPPSLAGIQGDGDDQRKPACIDDGASLSPLLSLLCY</sequence>
<organism evidence="2 3">
    <name type="scientific">Salix koriyanagi</name>
    <dbReference type="NCBI Taxonomy" id="2511006"/>
    <lineage>
        <taxon>Eukaryota</taxon>
        <taxon>Viridiplantae</taxon>
        <taxon>Streptophyta</taxon>
        <taxon>Embryophyta</taxon>
        <taxon>Tracheophyta</taxon>
        <taxon>Spermatophyta</taxon>
        <taxon>Magnoliopsida</taxon>
        <taxon>eudicotyledons</taxon>
        <taxon>Gunneridae</taxon>
        <taxon>Pentapetalae</taxon>
        <taxon>rosids</taxon>
        <taxon>fabids</taxon>
        <taxon>Malpighiales</taxon>
        <taxon>Salicaceae</taxon>
        <taxon>Saliceae</taxon>
        <taxon>Salix</taxon>
    </lineage>
</organism>
<evidence type="ECO:0000256" key="1">
    <source>
        <dbReference type="SAM" id="MobiDB-lite"/>
    </source>
</evidence>
<gene>
    <name evidence="2" type="ORF">OIU74_027321</name>
</gene>
<dbReference type="AlphaFoldDB" id="A0A9Q0W2R9"/>
<comment type="caution">
    <text evidence="2">The sequence shown here is derived from an EMBL/GenBank/DDBJ whole genome shotgun (WGS) entry which is preliminary data.</text>
</comment>
<keyword evidence="3" id="KW-1185">Reference proteome</keyword>
<name>A0A9Q0W2R9_9ROSI</name>
<evidence type="ECO:0000313" key="3">
    <source>
        <dbReference type="Proteomes" id="UP001151752"/>
    </source>
</evidence>
<dbReference type="EMBL" id="JAPFFM010000007">
    <property type="protein sequence ID" value="KAJ6758198.1"/>
    <property type="molecule type" value="Genomic_DNA"/>
</dbReference>
<accession>A0A9Q0W2R9</accession>
<evidence type="ECO:0000313" key="2">
    <source>
        <dbReference type="EMBL" id="KAJ6758198.1"/>
    </source>
</evidence>
<dbReference type="Proteomes" id="UP001151752">
    <property type="component" value="Chromosome 13"/>
</dbReference>
<protein>
    <submittedName>
        <fullName evidence="2">Uncharacterized protein</fullName>
    </submittedName>
</protein>
<proteinExistence type="predicted"/>
<reference evidence="2" key="1">
    <citation type="submission" date="2022-11" db="EMBL/GenBank/DDBJ databases">
        <authorList>
            <person name="Hyden B.L."/>
            <person name="Feng K."/>
            <person name="Yates T."/>
            <person name="Jawdy S."/>
            <person name="Smart L.B."/>
            <person name="Muchero W."/>
        </authorList>
    </citation>
    <scope>NUCLEOTIDE SEQUENCE</scope>
    <source>
        <tissue evidence="2">Shoot tip</tissue>
    </source>
</reference>
<reference evidence="2" key="2">
    <citation type="journal article" date="2023" name="Int. J. Mol. Sci.">
        <title>De Novo Assembly and Annotation of 11 Diverse Shrub Willow (Salix) Genomes Reveals Novel Gene Organization in Sex-Linked Regions.</title>
        <authorList>
            <person name="Hyden B."/>
            <person name="Feng K."/>
            <person name="Yates T.B."/>
            <person name="Jawdy S."/>
            <person name="Cereghino C."/>
            <person name="Smart L.B."/>
            <person name="Muchero W."/>
        </authorList>
    </citation>
    <scope>NUCLEOTIDE SEQUENCE</scope>
    <source>
        <tissue evidence="2">Shoot tip</tissue>
    </source>
</reference>
<feature type="region of interest" description="Disordered" evidence="1">
    <location>
        <begin position="65"/>
        <end position="100"/>
    </location>
</feature>